<dbReference type="EMBL" id="WHJG01000057">
    <property type="protein sequence ID" value="NHZ83631.1"/>
    <property type="molecule type" value="Genomic_DNA"/>
</dbReference>
<name>A0ABX0NIU3_9BURK</name>
<dbReference type="RefSeq" id="WP_167093500.1">
    <property type="nucleotide sequence ID" value="NZ_WHJG01000057.1"/>
</dbReference>
<gene>
    <name evidence="1" type="ORF">F2P44_30835</name>
</gene>
<reference evidence="1 2" key="1">
    <citation type="submission" date="2019-10" db="EMBL/GenBank/DDBJ databases">
        <title>Taxonomy of Antarctic Massilia spp.: description of Massilia rubra sp. nov., Massilia aquatica sp. nov., Massilia mucilaginosa sp. nov., Massilia frigida sp. nov. isolated from streams, lakes and regoliths.</title>
        <authorList>
            <person name="Holochova P."/>
            <person name="Sedlacek I."/>
            <person name="Kralova S."/>
            <person name="Maslanova I."/>
            <person name="Busse H.-J."/>
            <person name="Stankova E."/>
            <person name="Vrbovska V."/>
            <person name="Kovarovic V."/>
            <person name="Bartak M."/>
            <person name="Svec P."/>
            <person name="Pantucek R."/>
        </authorList>
    </citation>
    <scope>NUCLEOTIDE SEQUENCE [LARGE SCALE GENOMIC DNA]</scope>
    <source>
        <strain evidence="1 2">CCM 8695</strain>
    </source>
</reference>
<evidence type="ECO:0000313" key="1">
    <source>
        <dbReference type="EMBL" id="NHZ83631.1"/>
    </source>
</evidence>
<dbReference type="Gene3D" id="3.40.47.10">
    <property type="match status" value="1"/>
</dbReference>
<keyword evidence="2" id="KW-1185">Reference proteome</keyword>
<dbReference type="SUPFAM" id="SSF53901">
    <property type="entry name" value="Thiolase-like"/>
    <property type="match status" value="2"/>
</dbReference>
<comment type="caution">
    <text evidence="1">The sequence shown here is derived from an EMBL/GenBank/DDBJ whole genome shotgun (WGS) entry which is preliminary data.</text>
</comment>
<dbReference type="Proteomes" id="UP000621455">
    <property type="component" value="Unassembled WGS sequence"/>
</dbReference>
<protein>
    <recommendedName>
        <fullName evidence="3">Beta-ketoacyl synthase N-terminal domain-containing protein</fullName>
    </recommendedName>
</protein>
<dbReference type="InterPro" id="IPR016039">
    <property type="entry name" value="Thiolase-like"/>
</dbReference>
<sequence>MVTAVGNSTAQTVASWVAQSRRFRKFRLDGFADPFTIVDCQSITSELFGADRLAALLPSAIIEAIESAPDLSASADAPCLEILIVPPRMGSADCERLSSEMTSWLAPYHGWSDRPRQRLIVSGGATAAWSALEHAYQALLENPHLQHVLIAAVDSACDPTQLTELAKADFLLRPGNSEGIVPGEAAACVLLERVANAAQIPVGSFAIHRPSLVLAGSPFWPSVNASEASALGQTLASALSLAGMEAVHISHLESDMDGSNWRALVEASALNRVIFSETTALPQWRPATLLGQTGAAFGLIGWVLPAVLHDQAIESVNTVLHWSIEPSGECAACVIERSPY</sequence>
<organism evidence="1 2">
    <name type="scientific">Massilia frigida</name>
    <dbReference type="NCBI Taxonomy" id="2609281"/>
    <lineage>
        <taxon>Bacteria</taxon>
        <taxon>Pseudomonadati</taxon>
        <taxon>Pseudomonadota</taxon>
        <taxon>Betaproteobacteria</taxon>
        <taxon>Burkholderiales</taxon>
        <taxon>Oxalobacteraceae</taxon>
        <taxon>Telluria group</taxon>
        <taxon>Massilia</taxon>
    </lineage>
</organism>
<evidence type="ECO:0008006" key="3">
    <source>
        <dbReference type="Google" id="ProtNLM"/>
    </source>
</evidence>
<accession>A0ABX0NIU3</accession>
<proteinExistence type="predicted"/>
<evidence type="ECO:0000313" key="2">
    <source>
        <dbReference type="Proteomes" id="UP000621455"/>
    </source>
</evidence>